<protein>
    <recommendedName>
        <fullName evidence="4">Tat pathway signal sequence domain protein</fullName>
    </recommendedName>
</protein>
<feature type="signal peptide" evidence="1">
    <location>
        <begin position="1"/>
        <end position="20"/>
    </location>
</feature>
<dbReference type="RefSeq" id="WP_160974068.1">
    <property type="nucleotide sequence ID" value="NZ_WWEN01000005.1"/>
</dbReference>
<accession>A0A6L8LJH6</accession>
<evidence type="ECO:0000256" key="1">
    <source>
        <dbReference type="SAM" id="SignalP"/>
    </source>
</evidence>
<evidence type="ECO:0008006" key="4">
    <source>
        <dbReference type="Google" id="ProtNLM"/>
    </source>
</evidence>
<comment type="caution">
    <text evidence="2">The sequence shown here is derived from an EMBL/GenBank/DDBJ whole genome shotgun (WGS) entry which is preliminary data.</text>
</comment>
<dbReference type="EMBL" id="WWEN01000005">
    <property type="protein sequence ID" value="MYM56227.1"/>
    <property type="molecule type" value="Genomic_DNA"/>
</dbReference>
<reference evidence="2 3" key="1">
    <citation type="submission" date="2020-01" db="EMBL/GenBank/DDBJ databases">
        <authorList>
            <person name="Chen S."/>
        </authorList>
    </citation>
    <scope>NUCLEOTIDE SEQUENCE [LARGE SCALE GENOMIC DNA]</scope>
    <source>
        <strain evidence="2 3">GS-10</strain>
    </source>
</reference>
<sequence>MKHRIIPTLLMTLAPVAALANSPKIELNKAEQADSACRLTFTAASADSVKSLVLETVLIDTAGEVQLLTLFDFQSLPGGKTRVRQFDLPHTQCAAIGQILFNGIHACRLDSGAECAVPVYGSRNGIEVSG</sequence>
<gene>
    <name evidence="2" type="ORF">GR167_12995</name>
</gene>
<organism evidence="2 3">
    <name type="scientific">Thalassovita mangrovi</name>
    <dbReference type="NCBI Taxonomy" id="2692236"/>
    <lineage>
        <taxon>Bacteria</taxon>
        <taxon>Pseudomonadati</taxon>
        <taxon>Pseudomonadota</taxon>
        <taxon>Alphaproteobacteria</taxon>
        <taxon>Rhodobacterales</taxon>
        <taxon>Roseobacteraceae</taxon>
        <taxon>Thalassovita</taxon>
    </lineage>
</organism>
<dbReference type="AlphaFoldDB" id="A0A6L8LJH6"/>
<evidence type="ECO:0000313" key="3">
    <source>
        <dbReference type="Proteomes" id="UP000479043"/>
    </source>
</evidence>
<name>A0A6L8LJH6_9RHOB</name>
<proteinExistence type="predicted"/>
<feature type="chain" id="PRO_5026914498" description="Tat pathway signal sequence domain protein" evidence="1">
    <location>
        <begin position="21"/>
        <end position="130"/>
    </location>
</feature>
<dbReference type="Proteomes" id="UP000479043">
    <property type="component" value="Unassembled WGS sequence"/>
</dbReference>
<keyword evidence="1" id="KW-0732">Signal</keyword>
<keyword evidence="3" id="KW-1185">Reference proteome</keyword>
<evidence type="ECO:0000313" key="2">
    <source>
        <dbReference type="EMBL" id="MYM56227.1"/>
    </source>
</evidence>